<accession>A0A1J6I5T0</accession>
<protein>
    <submittedName>
        <fullName evidence="1">Uncharacterized protein</fullName>
    </submittedName>
</protein>
<dbReference type="AlphaFoldDB" id="A0A1J6I5T0"/>
<evidence type="ECO:0000313" key="1">
    <source>
        <dbReference type="EMBL" id="OIS90288.1"/>
    </source>
</evidence>
<comment type="caution">
    <text evidence="1">The sequence shown here is derived from an EMBL/GenBank/DDBJ whole genome shotgun (WGS) entry which is preliminary data.</text>
</comment>
<dbReference type="Proteomes" id="UP000182985">
    <property type="component" value="Unassembled WGS sequence"/>
</dbReference>
<dbReference type="EMBL" id="MOEC01000063">
    <property type="protein sequence ID" value="OIS90288.1"/>
    <property type="molecule type" value="Genomic_DNA"/>
</dbReference>
<sequence>MQPHAPRHDGELRTTDLMKVEQPETLAAPDAYSSNWIAGRSERVITYQRNYDEDGRVILSAAPVSQDDPKCSGEKILSVA</sequence>
<evidence type="ECO:0000313" key="2">
    <source>
        <dbReference type="Proteomes" id="UP000182985"/>
    </source>
</evidence>
<keyword evidence="2" id="KW-1185">Reference proteome</keyword>
<organism evidence="1 2">
    <name type="scientific">Brucella cytisi</name>
    <dbReference type="NCBI Taxonomy" id="407152"/>
    <lineage>
        <taxon>Bacteria</taxon>
        <taxon>Pseudomonadati</taxon>
        <taxon>Pseudomonadota</taxon>
        <taxon>Alphaproteobacteria</taxon>
        <taxon>Hyphomicrobiales</taxon>
        <taxon>Brucellaceae</taxon>
        <taxon>Brucella/Ochrobactrum group</taxon>
        <taxon>Brucella</taxon>
    </lineage>
</organism>
<gene>
    <name evidence="1" type="ORF">BLA27_27570</name>
</gene>
<proteinExistence type="predicted"/>
<reference evidence="1 2" key="1">
    <citation type="submission" date="2016-10" db="EMBL/GenBank/DDBJ databases">
        <title>The Draft Genome Sequence of the Potato Rhizosphere Bacteria Ochrobactrum sp. IPA7.2.</title>
        <authorList>
            <person name="Gogoleva N.E."/>
            <person name="Khlopko Y.A."/>
            <person name="Burygin G.L."/>
            <person name="Plotnikov A.O."/>
        </authorList>
    </citation>
    <scope>NUCLEOTIDE SEQUENCE [LARGE SCALE GENOMIC DNA]</scope>
    <source>
        <strain evidence="1 2">IPA7.2</strain>
    </source>
</reference>
<name>A0A1J6I5T0_9HYPH</name>